<feature type="compositionally biased region" description="Polar residues" evidence="1">
    <location>
        <begin position="65"/>
        <end position="78"/>
    </location>
</feature>
<dbReference type="EMBL" id="JACVVK020000279">
    <property type="protein sequence ID" value="KAK7480537.1"/>
    <property type="molecule type" value="Genomic_DNA"/>
</dbReference>
<name>A0ABD0K0F2_9CAEN</name>
<protein>
    <submittedName>
        <fullName evidence="2">Uncharacterized protein</fullName>
    </submittedName>
</protein>
<feature type="compositionally biased region" description="Basic and acidic residues" evidence="1">
    <location>
        <begin position="105"/>
        <end position="125"/>
    </location>
</feature>
<sequence>MYQGARIRLCVKGVCRACRESGHKRGDPACEFATRTDIISPVLQQTEAGSERPDVEGVGQGSGAVETSNAAVENTALNSDARGSARAKLRQSNISSSLGIVPPRSRSESVKRRRPTDKSSPESQR</sequence>
<accession>A0ABD0K0F2</accession>
<dbReference type="AlphaFoldDB" id="A0ABD0K0F2"/>
<keyword evidence="3" id="KW-1185">Reference proteome</keyword>
<organism evidence="2 3">
    <name type="scientific">Batillaria attramentaria</name>
    <dbReference type="NCBI Taxonomy" id="370345"/>
    <lineage>
        <taxon>Eukaryota</taxon>
        <taxon>Metazoa</taxon>
        <taxon>Spiralia</taxon>
        <taxon>Lophotrochozoa</taxon>
        <taxon>Mollusca</taxon>
        <taxon>Gastropoda</taxon>
        <taxon>Caenogastropoda</taxon>
        <taxon>Sorbeoconcha</taxon>
        <taxon>Cerithioidea</taxon>
        <taxon>Batillariidae</taxon>
        <taxon>Batillaria</taxon>
    </lineage>
</organism>
<comment type="caution">
    <text evidence="2">The sequence shown here is derived from an EMBL/GenBank/DDBJ whole genome shotgun (WGS) entry which is preliminary data.</text>
</comment>
<proteinExistence type="predicted"/>
<evidence type="ECO:0000313" key="2">
    <source>
        <dbReference type="EMBL" id="KAK7480537.1"/>
    </source>
</evidence>
<feature type="region of interest" description="Disordered" evidence="1">
    <location>
        <begin position="41"/>
        <end position="125"/>
    </location>
</feature>
<evidence type="ECO:0000313" key="3">
    <source>
        <dbReference type="Proteomes" id="UP001519460"/>
    </source>
</evidence>
<dbReference type="Proteomes" id="UP001519460">
    <property type="component" value="Unassembled WGS sequence"/>
</dbReference>
<evidence type="ECO:0000256" key="1">
    <source>
        <dbReference type="SAM" id="MobiDB-lite"/>
    </source>
</evidence>
<reference evidence="2 3" key="1">
    <citation type="journal article" date="2023" name="Sci. Data">
        <title>Genome assembly of the Korean intertidal mud-creeper Batillaria attramentaria.</title>
        <authorList>
            <person name="Patra A.K."/>
            <person name="Ho P.T."/>
            <person name="Jun S."/>
            <person name="Lee S.J."/>
            <person name="Kim Y."/>
            <person name="Won Y.J."/>
        </authorList>
    </citation>
    <scope>NUCLEOTIDE SEQUENCE [LARGE SCALE GENOMIC DNA]</scope>
    <source>
        <strain evidence="2">Wonlab-2016</strain>
    </source>
</reference>
<gene>
    <name evidence="2" type="ORF">BaRGS_00028199</name>
</gene>